<evidence type="ECO:0000313" key="2">
    <source>
        <dbReference type="EMBL" id="MFB9730958.1"/>
    </source>
</evidence>
<organism evidence="2 3">
    <name type="scientific">Ornithinimicrobium kibberense</name>
    <dbReference type="NCBI Taxonomy" id="282060"/>
    <lineage>
        <taxon>Bacteria</taxon>
        <taxon>Bacillati</taxon>
        <taxon>Actinomycetota</taxon>
        <taxon>Actinomycetes</taxon>
        <taxon>Micrococcales</taxon>
        <taxon>Ornithinimicrobiaceae</taxon>
        <taxon>Ornithinimicrobium</taxon>
    </lineage>
</organism>
<dbReference type="PANTHER" id="PTHR35908">
    <property type="entry name" value="HYPOTHETICAL FUSION PROTEIN"/>
    <property type="match status" value="1"/>
</dbReference>
<keyword evidence="3" id="KW-1185">Reference proteome</keyword>
<proteinExistence type="predicted"/>
<sequence length="434" mass="46654">MGTGRRPLTARELQLADGMDDWRALGWGAVAWFEAPSLRSGAALVRAVVDVAGARLPDLDLRPGGVRVQLRRPRDGYGSEDLERARAVSAAAARLGLRADPAGVQDVQLTMDALDHAAVMPFWQAALGYVPVGEEDLVDPGRRLPSVWFQEQDEPRPLRNRLHLDVVVPQPVAAATLAEVRERGAGAVTEHGYYATVADAEGNEVDLLPLVEGADRWEGPETGDWRLVFSAMASYVAPGAGPAAELAGAVAGLADDAGLPLGVDLRASPDGEVAVTVDTGKDRWEMDEGYRLLAAQVQGAARDLGLRPDVDRPRFVQVGIDAVDIPAVRRFWAAALGYVEDPRPHVTDLVDPRGLGIPFFLQPMEADDTARRAQRNRIHVDVFVPDDRARTRIEAALRAGGRVVRDADAPFGTTIADPEGNEVDIAVEVGREEG</sequence>
<dbReference type="CDD" id="cd06587">
    <property type="entry name" value="VOC"/>
    <property type="match status" value="1"/>
</dbReference>
<dbReference type="PANTHER" id="PTHR35908:SF1">
    <property type="entry name" value="CONSERVED PROTEIN"/>
    <property type="match status" value="1"/>
</dbReference>
<feature type="domain" description="Glyoxalase-like" evidence="1">
    <location>
        <begin position="317"/>
        <end position="425"/>
    </location>
</feature>
<feature type="domain" description="Glyoxalase-like" evidence="1">
    <location>
        <begin position="108"/>
        <end position="207"/>
    </location>
</feature>
<accession>A0ABV5UZH3</accession>
<evidence type="ECO:0000259" key="1">
    <source>
        <dbReference type="Pfam" id="PF18029"/>
    </source>
</evidence>
<name>A0ABV5UZH3_9MICO</name>
<dbReference type="SUPFAM" id="SSF54593">
    <property type="entry name" value="Glyoxalase/Bleomycin resistance protein/Dihydroxybiphenyl dioxygenase"/>
    <property type="match status" value="2"/>
</dbReference>
<gene>
    <name evidence="2" type="ORF">ACFFN0_02745</name>
</gene>
<comment type="caution">
    <text evidence="2">The sequence shown here is derived from an EMBL/GenBank/DDBJ whole genome shotgun (WGS) entry which is preliminary data.</text>
</comment>
<dbReference type="RefSeq" id="WP_181409636.1">
    <property type="nucleotide sequence ID" value="NZ_JBHMAX010000005.1"/>
</dbReference>
<dbReference type="EMBL" id="JBHMAX010000005">
    <property type="protein sequence ID" value="MFB9730958.1"/>
    <property type="molecule type" value="Genomic_DNA"/>
</dbReference>
<dbReference type="InterPro" id="IPR029068">
    <property type="entry name" value="Glyas_Bleomycin-R_OHBP_Dase"/>
</dbReference>
<dbReference type="Gene3D" id="3.10.180.10">
    <property type="entry name" value="2,3-Dihydroxybiphenyl 1,2-Dioxygenase, domain 1"/>
    <property type="match status" value="2"/>
</dbReference>
<dbReference type="Pfam" id="PF18029">
    <property type="entry name" value="Glyoxalase_6"/>
    <property type="match status" value="2"/>
</dbReference>
<protein>
    <submittedName>
        <fullName evidence="2">VOC family protein</fullName>
    </submittedName>
</protein>
<evidence type="ECO:0000313" key="3">
    <source>
        <dbReference type="Proteomes" id="UP001589613"/>
    </source>
</evidence>
<dbReference type="Proteomes" id="UP001589613">
    <property type="component" value="Unassembled WGS sequence"/>
</dbReference>
<reference evidence="2 3" key="1">
    <citation type="submission" date="2024-09" db="EMBL/GenBank/DDBJ databases">
        <authorList>
            <person name="Sun Q."/>
            <person name="Mori K."/>
        </authorList>
    </citation>
    <scope>NUCLEOTIDE SEQUENCE [LARGE SCALE GENOMIC DNA]</scope>
    <source>
        <strain evidence="2 3">JCM 12763</strain>
    </source>
</reference>
<dbReference type="InterPro" id="IPR041581">
    <property type="entry name" value="Glyoxalase_6"/>
</dbReference>